<organism evidence="2 3">
    <name type="scientific">Sinorhizobium fredii (strain USDA 257)</name>
    <dbReference type="NCBI Taxonomy" id="1185652"/>
    <lineage>
        <taxon>Bacteria</taxon>
        <taxon>Pseudomonadati</taxon>
        <taxon>Pseudomonadota</taxon>
        <taxon>Alphaproteobacteria</taxon>
        <taxon>Hyphomicrobiales</taxon>
        <taxon>Rhizobiaceae</taxon>
        <taxon>Sinorhizobium/Ensifer group</taxon>
        <taxon>Sinorhizobium</taxon>
    </lineage>
</organism>
<dbReference type="eggNOG" id="COG5001">
    <property type="taxonomic scope" value="Bacteria"/>
</dbReference>
<dbReference type="PROSITE" id="PS50883">
    <property type="entry name" value="EAL"/>
    <property type="match status" value="1"/>
</dbReference>
<dbReference type="GO" id="GO:0071111">
    <property type="term" value="F:cyclic-guanylate-specific phosphodiesterase activity"/>
    <property type="evidence" value="ECO:0007669"/>
    <property type="project" value="InterPro"/>
</dbReference>
<dbReference type="Proteomes" id="UP000006180">
    <property type="component" value="Chromosome"/>
</dbReference>
<dbReference type="InterPro" id="IPR050706">
    <property type="entry name" value="Cyclic-di-GMP_PDE-like"/>
</dbReference>
<dbReference type="SUPFAM" id="SSF141868">
    <property type="entry name" value="EAL domain-like"/>
    <property type="match status" value="1"/>
</dbReference>
<dbReference type="PATRIC" id="fig|1185652.3.peg.2565"/>
<dbReference type="PANTHER" id="PTHR33121:SF70">
    <property type="entry name" value="SIGNALING PROTEIN YKOW"/>
    <property type="match status" value="1"/>
</dbReference>
<dbReference type="KEGG" id="sfd:USDA257_c24750"/>
<evidence type="ECO:0000313" key="3">
    <source>
        <dbReference type="Proteomes" id="UP000006180"/>
    </source>
</evidence>
<dbReference type="InterPro" id="IPR001633">
    <property type="entry name" value="EAL_dom"/>
</dbReference>
<accession>I3X595</accession>
<evidence type="ECO:0000313" key="2">
    <source>
        <dbReference type="EMBL" id="AFL51051.1"/>
    </source>
</evidence>
<dbReference type="HOGENOM" id="CLU_2496213_0_0_5"/>
<reference evidence="2 3" key="1">
    <citation type="journal article" date="2012" name="J. Bacteriol.">
        <title>Complete genome sequence of the broad-host-range strain Sinorhizobium fredii USDA257.</title>
        <authorList>
            <person name="Schuldes J."/>
            <person name="Rodriguez Orbegoso M."/>
            <person name="Schmeisser C."/>
            <person name="Krishnan H.B."/>
            <person name="Daniel R."/>
            <person name="Streit W.R."/>
        </authorList>
    </citation>
    <scope>NUCLEOTIDE SEQUENCE [LARGE SCALE GENOMIC DNA]</scope>
    <source>
        <strain evidence="2 3">USDA 257</strain>
    </source>
</reference>
<evidence type="ECO:0000259" key="1">
    <source>
        <dbReference type="PROSITE" id="PS50883"/>
    </source>
</evidence>
<dbReference type="STRING" id="1185652.USDA257_c24750"/>
<proteinExistence type="predicted"/>
<name>I3X595_SINF2</name>
<protein>
    <recommendedName>
        <fullName evidence="1">EAL domain-containing protein</fullName>
    </recommendedName>
</protein>
<dbReference type="InterPro" id="IPR035919">
    <property type="entry name" value="EAL_sf"/>
</dbReference>
<dbReference type="Gene3D" id="3.20.20.450">
    <property type="entry name" value="EAL domain"/>
    <property type="match status" value="1"/>
</dbReference>
<dbReference type="EMBL" id="CP003563">
    <property type="protein sequence ID" value="AFL51051.1"/>
    <property type="molecule type" value="Genomic_DNA"/>
</dbReference>
<dbReference type="Pfam" id="PF00563">
    <property type="entry name" value="EAL"/>
    <property type="match status" value="1"/>
</dbReference>
<feature type="domain" description="EAL" evidence="1">
    <location>
        <begin position="1"/>
        <end position="60"/>
    </location>
</feature>
<dbReference type="AlphaFoldDB" id="I3X595"/>
<gene>
    <name evidence="2" type="ORF">USDA257_c24750</name>
</gene>
<sequence length="86" mass="8990">MLQATVALANALQIPVTAEGIETERQATVVRLSGCDELQGYLFSRPVNAGEATALCCAGGAAARVRASLTVNNRSGRFIMQLAVPE</sequence>
<dbReference type="PANTHER" id="PTHR33121">
    <property type="entry name" value="CYCLIC DI-GMP PHOSPHODIESTERASE PDEF"/>
    <property type="match status" value="1"/>
</dbReference>